<evidence type="ECO:0000313" key="7">
    <source>
        <dbReference type="EMBL" id="MFD1541050.1"/>
    </source>
</evidence>
<dbReference type="PANTHER" id="PTHR30417:SF1">
    <property type="entry name" value="N-ACETYLMURAMOYL-L-ALANINE AMIDASE AMID"/>
    <property type="match status" value="1"/>
</dbReference>
<reference evidence="8" key="1">
    <citation type="journal article" date="2019" name="Int. J. Syst. Evol. Microbiol.">
        <title>The Global Catalogue of Microorganisms (GCM) 10K type strain sequencing project: providing services to taxonomists for standard genome sequencing and annotation.</title>
        <authorList>
            <consortium name="The Broad Institute Genomics Platform"/>
            <consortium name="The Broad Institute Genome Sequencing Center for Infectious Disease"/>
            <person name="Wu L."/>
            <person name="Ma J."/>
        </authorList>
    </citation>
    <scope>NUCLEOTIDE SEQUENCE [LARGE SCALE GENOMIC DNA]</scope>
    <source>
        <strain evidence="8">CGMCC 1.15399</strain>
    </source>
</reference>
<sequence>MLLWVVVGLTASTVAVPGLPSQGGRGLETDVGHRADARRQTDLGRQADAGHRGDARRQVDARRQADARHQANAGHWANARRQGDFAAAARDFGVPESVLLGLSYLESRWDANAGTPSVAGGYGPMHLVDAPLRLAQRLTGLPAARLRTDPAANIRGGAAVLASYQRRPSTNPADWYDAVARYAGAPGPQAARAFADEVFAVIRAGAARRTDDGQPVRLTAIPALFPPARPNPLHPHPLGPSLLDPGPLSPSPLGPVTSRSAAHRVADRAPSTSPETDRDPSASPEPDAHDPAQPVPGQTADPARPTSDQPQLAAGPGRSTTDQTRPTAGPGRTTTDETRPPAGPGRPAGLTQVASQGDPPPPPETDTDEPAAGEGRASSPAPPRNPNIECPASLACEWMPAAYKRTDTGGYGNHDTLNHPRRIDYIVIHDTEGTYAGVPSMVHDPKYVSWHYTIRSSDGHVAQHVRTKDIAWHSGNWDVNARSIGIEHEGYLAKGGTWYTEAMYIASAKLVKYLAAKHDIPLDRAHILGHDNVPGSNPTTLASMHEDPGPYWDWAHYFDLLGSPLKPAKKGTSVIIRPNYDANQPQFTGCFTKPAKAGKPCPPHGASSVWLRTEPREDAPLVDDIGKRVGKPSTYSVYDHSARASTGQRYAVAGRSGDWTAIWYLGTKAWFYNPGSAPNAIRARGPLVTPLRKHVKVYGLAYPGQPAYRRKGVTYQAATPLNYVIQPGQYYSLGLTLHGSYQAAKSFNPAGHVMVKGKARYHQIQFGHRVMYVMAKDVRVIH</sequence>
<keyword evidence="8" id="KW-1185">Reference proteome</keyword>
<feature type="compositionally biased region" description="Basic and acidic residues" evidence="5">
    <location>
        <begin position="275"/>
        <end position="290"/>
    </location>
</feature>
<evidence type="ECO:0000256" key="2">
    <source>
        <dbReference type="ARBA" id="ARBA00011901"/>
    </source>
</evidence>
<feature type="region of interest" description="Disordered" evidence="5">
    <location>
        <begin position="228"/>
        <end position="388"/>
    </location>
</feature>
<dbReference type="GO" id="GO:0008745">
    <property type="term" value="F:N-acetylmuramoyl-L-alanine amidase activity"/>
    <property type="evidence" value="ECO:0007669"/>
    <property type="project" value="UniProtKB-EC"/>
</dbReference>
<evidence type="ECO:0000259" key="6">
    <source>
        <dbReference type="SMART" id="SM00644"/>
    </source>
</evidence>
<evidence type="ECO:0000256" key="5">
    <source>
        <dbReference type="SAM" id="MobiDB-lite"/>
    </source>
</evidence>
<feature type="domain" description="N-acetylmuramoyl-L-alanine amidase" evidence="6">
    <location>
        <begin position="411"/>
        <end position="549"/>
    </location>
</feature>
<dbReference type="RefSeq" id="WP_246651152.1">
    <property type="nucleotide sequence ID" value="NZ_JAHKRM010000007.1"/>
</dbReference>
<comment type="caution">
    <text evidence="7">The sequence shown here is derived from an EMBL/GenBank/DDBJ whole genome shotgun (WGS) entry which is preliminary data.</text>
</comment>
<accession>A0ABW4GEU2</accession>
<keyword evidence="4" id="KW-0961">Cell wall biogenesis/degradation</keyword>
<evidence type="ECO:0000256" key="4">
    <source>
        <dbReference type="ARBA" id="ARBA00023316"/>
    </source>
</evidence>
<organism evidence="7 8">
    <name type="scientific">Nonomuraea guangzhouensis</name>
    <dbReference type="NCBI Taxonomy" id="1291555"/>
    <lineage>
        <taxon>Bacteria</taxon>
        <taxon>Bacillati</taxon>
        <taxon>Actinomycetota</taxon>
        <taxon>Actinomycetes</taxon>
        <taxon>Streptosporangiales</taxon>
        <taxon>Streptosporangiaceae</taxon>
        <taxon>Nonomuraea</taxon>
    </lineage>
</organism>
<dbReference type="InterPro" id="IPR023346">
    <property type="entry name" value="Lysozyme-like_dom_sf"/>
</dbReference>
<dbReference type="CDD" id="cd06583">
    <property type="entry name" value="PGRP"/>
    <property type="match status" value="1"/>
</dbReference>
<name>A0ABW4GEU2_9ACTN</name>
<dbReference type="SUPFAM" id="SSF53955">
    <property type="entry name" value="Lysozyme-like"/>
    <property type="match status" value="1"/>
</dbReference>
<dbReference type="EC" id="3.5.1.28" evidence="2"/>
<feature type="compositionally biased region" description="Low complexity" evidence="5">
    <location>
        <begin position="324"/>
        <end position="333"/>
    </location>
</feature>
<evidence type="ECO:0000256" key="3">
    <source>
        <dbReference type="ARBA" id="ARBA00022801"/>
    </source>
</evidence>
<dbReference type="SMART" id="SM00644">
    <property type="entry name" value="Ami_2"/>
    <property type="match status" value="1"/>
</dbReference>
<keyword evidence="3 7" id="KW-0378">Hydrolase</keyword>
<dbReference type="InterPro" id="IPR051206">
    <property type="entry name" value="NAMLAA_amidase_2"/>
</dbReference>
<protein>
    <recommendedName>
        <fullName evidence="2">N-acetylmuramoyl-L-alanine amidase</fullName>
        <ecNumber evidence="2">3.5.1.28</ecNumber>
    </recommendedName>
</protein>
<dbReference type="InterPro" id="IPR036505">
    <property type="entry name" value="Amidase/PGRP_sf"/>
</dbReference>
<dbReference type="EMBL" id="JBHUCM010000023">
    <property type="protein sequence ID" value="MFD1541050.1"/>
    <property type="molecule type" value="Genomic_DNA"/>
</dbReference>
<dbReference type="InterPro" id="IPR008258">
    <property type="entry name" value="Transglycosylase_SLT_dom_1"/>
</dbReference>
<proteinExistence type="predicted"/>
<dbReference type="PANTHER" id="PTHR30417">
    <property type="entry name" value="N-ACETYLMURAMOYL-L-ALANINE AMIDASE AMID"/>
    <property type="match status" value="1"/>
</dbReference>
<feature type="compositionally biased region" description="Pro residues" evidence="5">
    <location>
        <begin position="228"/>
        <end position="238"/>
    </location>
</feature>
<dbReference type="SUPFAM" id="SSF55846">
    <property type="entry name" value="N-acetylmuramoyl-L-alanine amidase-like"/>
    <property type="match status" value="1"/>
</dbReference>
<dbReference type="Gene3D" id="1.10.530.10">
    <property type="match status" value="1"/>
</dbReference>
<dbReference type="Pfam" id="PF01464">
    <property type="entry name" value="SLT"/>
    <property type="match status" value="1"/>
</dbReference>
<dbReference type="Gene3D" id="3.40.80.10">
    <property type="entry name" value="Peptidoglycan recognition protein-like"/>
    <property type="match status" value="1"/>
</dbReference>
<dbReference type="InterPro" id="IPR002502">
    <property type="entry name" value="Amidase_domain"/>
</dbReference>
<dbReference type="Pfam" id="PF01510">
    <property type="entry name" value="Amidase_2"/>
    <property type="match status" value="1"/>
</dbReference>
<feature type="compositionally biased region" description="Basic and acidic residues" evidence="5">
    <location>
        <begin position="48"/>
        <end position="69"/>
    </location>
</feature>
<feature type="compositionally biased region" description="Basic and acidic residues" evidence="5">
    <location>
        <begin position="27"/>
        <end position="42"/>
    </location>
</feature>
<dbReference type="CDD" id="cd00254">
    <property type="entry name" value="LT-like"/>
    <property type="match status" value="1"/>
</dbReference>
<dbReference type="Proteomes" id="UP001597097">
    <property type="component" value="Unassembled WGS sequence"/>
</dbReference>
<evidence type="ECO:0000313" key="8">
    <source>
        <dbReference type="Proteomes" id="UP001597097"/>
    </source>
</evidence>
<evidence type="ECO:0000256" key="1">
    <source>
        <dbReference type="ARBA" id="ARBA00001561"/>
    </source>
</evidence>
<comment type="catalytic activity">
    <reaction evidence="1">
        <text>Hydrolyzes the link between N-acetylmuramoyl residues and L-amino acid residues in certain cell-wall glycopeptides.</text>
        <dbReference type="EC" id="3.5.1.28"/>
    </reaction>
</comment>
<gene>
    <name evidence="7" type="ORF">ACFSJ0_28625</name>
</gene>
<feature type="region of interest" description="Disordered" evidence="5">
    <location>
        <begin position="17"/>
        <end position="78"/>
    </location>
</feature>